<sequence length="246" mass="27494">MARTVLYVKTVTMCLSYQGELEASSTHQGRLAVRTLELFSPRFGLRRLRQKLRGRASSTATFDLLCTRCYISLYPGISCSIVESVYAGAKRLQQSTVVDVLKNSKLKPKDGVMTALISTAQQLFLVDNTEALGGEERRGELVNAIASLWSFISEGKSATGKGSDPQKSSFKNRPYFWSFVLLVRLGAVVSRLLHLTNFDALHLERYCIALFPHFDLAVAKIIYQLSHEQVNYDGRKQHISPDTPLS</sequence>
<reference evidence="2" key="1">
    <citation type="submission" date="2016-03" db="EMBL/GenBank/DDBJ databases">
        <authorList>
            <person name="Guldener U."/>
        </authorList>
    </citation>
    <scope>NUCLEOTIDE SEQUENCE [LARGE SCALE GENOMIC DNA]</scope>
    <source>
        <strain evidence="2">04CH-RAC-A.6.1</strain>
    </source>
</reference>
<name>A0A1E1K2X5_9HELO</name>
<evidence type="ECO:0000313" key="1">
    <source>
        <dbReference type="EMBL" id="CZS92409.1"/>
    </source>
</evidence>
<accession>A0A1E1K2X5</accession>
<protein>
    <submittedName>
        <fullName evidence="1">Uncharacterized protein</fullName>
    </submittedName>
</protein>
<dbReference type="AlphaFoldDB" id="A0A1E1K2X5"/>
<keyword evidence="2" id="KW-1185">Reference proteome</keyword>
<gene>
    <name evidence="1" type="ORF">RAG0_02852</name>
</gene>
<dbReference type="Proteomes" id="UP000178912">
    <property type="component" value="Unassembled WGS sequence"/>
</dbReference>
<organism evidence="1 2">
    <name type="scientific">Rhynchosporium agropyri</name>
    <dbReference type="NCBI Taxonomy" id="914238"/>
    <lineage>
        <taxon>Eukaryota</taxon>
        <taxon>Fungi</taxon>
        <taxon>Dikarya</taxon>
        <taxon>Ascomycota</taxon>
        <taxon>Pezizomycotina</taxon>
        <taxon>Leotiomycetes</taxon>
        <taxon>Helotiales</taxon>
        <taxon>Ploettnerulaceae</taxon>
        <taxon>Rhynchosporium</taxon>
    </lineage>
</organism>
<dbReference type="EMBL" id="FJUX01000012">
    <property type="protein sequence ID" value="CZS92409.1"/>
    <property type="molecule type" value="Genomic_DNA"/>
</dbReference>
<proteinExistence type="predicted"/>
<evidence type="ECO:0000313" key="2">
    <source>
        <dbReference type="Proteomes" id="UP000178912"/>
    </source>
</evidence>